<evidence type="ECO:0000259" key="1">
    <source>
        <dbReference type="PROSITE" id="PS50206"/>
    </source>
</evidence>
<dbReference type="Proteomes" id="UP000199663">
    <property type="component" value="Unassembled WGS sequence"/>
</dbReference>
<dbReference type="EMBL" id="FNQC01000007">
    <property type="protein sequence ID" value="SDZ20141.1"/>
    <property type="molecule type" value="Genomic_DNA"/>
</dbReference>
<sequence>MFDFFRSKPKNYIDLKSEDFNKGLTAKDAVLIDVRSAGEFNSGKIKGARNIDIMGPGFLAQIQNLPKDKSYYLYCRSGNRSGQAADVMGKNGFEKVYNLAGGVMDWPFELV</sequence>
<accession>A0A1H3R4F2</accession>
<dbReference type="Pfam" id="PF00581">
    <property type="entry name" value="Rhodanese"/>
    <property type="match status" value="1"/>
</dbReference>
<reference evidence="2 3" key="1">
    <citation type="submission" date="2016-10" db="EMBL/GenBank/DDBJ databases">
        <authorList>
            <person name="Varghese N."/>
            <person name="Submissions S."/>
        </authorList>
    </citation>
    <scope>NUCLEOTIDE SEQUENCE [LARGE SCALE GENOMIC DNA]</scope>
    <source>
        <strain evidence="2 3">DSM 17997</strain>
    </source>
</reference>
<keyword evidence="3" id="KW-1185">Reference proteome</keyword>
<dbReference type="InterPro" id="IPR050229">
    <property type="entry name" value="GlpE_sulfurtransferase"/>
</dbReference>
<dbReference type="Gene3D" id="3.40.250.10">
    <property type="entry name" value="Rhodanese-like domain"/>
    <property type="match status" value="1"/>
</dbReference>
<name>A0A1H3R4F2_9BACT</name>
<comment type="caution">
    <text evidence="2">The sequence shown here is derived from an EMBL/GenBank/DDBJ whole genome shotgun (WGS) entry which is preliminary data.</text>
</comment>
<proteinExistence type="predicted"/>
<dbReference type="RefSeq" id="WP_019597779.1">
    <property type="nucleotide sequence ID" value="NZ_FNQC01000007.1"/>
</dbReference>
<feature type="domain" description="Rhodanese" evidence="1">
    <location>
        <begin position="25"/>
        <end position="109"/>
    </location>
</feature>
<evidence type="ECO:0000313" key="3">
    <source>
        <dbReference type="Proteomes" id="UP000199663"/>
    </source>
</evidence>
<dbReference type="SUPFAM" id="SSF52821">
    <property type="entry name" value="Rhodanese/Cell cycle control phosphatase"/>
    <property type="match status" value="1"/>
</dbReference>
<dbReference type="SMART" id="SM00450">
    <property type="entry name" value="RHOD"/>
    <property type="match status" value="1"/>
</dbReference>
<evidence type="ECO:0000313" key="2">
    <source>
        <dbReference type="EMBL" id="SDZ20141.1"/>
    </source>
</evidence>
<gene>
    <name evidence="2" type="ORF">SAMN05444412_107164</name>
</gene>
<organism evidence="2 3">
    <name type="scientific">Rhodonellum ikkaensis</name>
    <dbReference type="NCBI Taxonomy" id="336829"/>
    <lineage>
        <taxon>Bacteria</taxon>
        <taxon>Pseudomonadati</taxon>
        <taxon>Bacteroidota</taxon>
        <taxon>Cytophagia</taxon>
        <taxon>Cytophagales</taxon>
        <taxon>Cytophagaceae</taxon>
        <taxon>Rhodonellum</taxon>
    </lineage>
</organism>
<protein>
    <submittedName>
        <fullName evidence="2">Rhodanese-related sulfurtransferase</fullName>
    </submittedName>
</protein>
<dbReference type="InterPro" id="IPR001763">
    <property type="entry name" value="Rhodanese-like_dom"/>
</dbReference>
<dbReference type="CDD" id="cd00158">
    <property type="entry name" value="RHOD"/>
    <property type="match status" value="1"/>
</dbReference>
<dbReference type="PROSITE" id="PS50206">
    <property type="entry name" value="RHODANESE_3"/>
    <property type="match status" value="1"/>
</dbReference>
<dbReference type="InterPro" id="IPR036873">
    <property type="entry name" value="Rhodanese-like_dom_sf"/>
</dbReference>
<dbReference type="PANTHER" id="PTHR43031:SF18">
    <property type="entry name" value="RHODANESE-RELATED SULFURTRANSFERASES"/>
    <property type="match status" value="1"/>
</dbReference>
<dbReference type="PANTHER" id="PTHR43031">
    <property type="entry name" value="FAD-DEPENDENT OXIDOREDUCTASE"/>
    <property type="match status" value="1"/>
</dbReference>